<dbReference type="GO" id="GO:0008360">
    <property type="term" value="P:regulation of cell shape"/>
    <property type="evidence" value="ECO:0007669"/>
    <property type="project" value="UniProtKB-KW"/>
</dbReference>
<dbReference type="PANTHER" id="PTHR43445">
    <property type="entry name" value="UDP-N-ACETYLMURAMATE--L-ALANINE LIGASE-RELATED"/>
    <property type="match status" value="1"/>
</dbReference>
<dbReference type="InterPro" id="IPR036565">
    <property type="entry name" value="Mur-like_cat_sf"/>
</dbReference>
<evidence type="ECO:0000259" key="16">
    <source>
        <dbReference type="Pfam" id="PF02875"/>
    </source>
</evidence>
<keyword evidence="6 14" id="KW-0132">Cell division</keyword>
<dbReference type="Gene3D" id="3.90.190.20">
    <property type="entry name" value="Mur ligase, C-terminal domain"/>
    <property type="match status" value="1"/>
</dbReference>
<evidence type="ECO:0000256" key="1">
    <source>
        <dbReference type="ARBA" id="ARBA00004496"/>
    </source>
</evidence>
<dbReference type="GO" id="GO:0008763">
    <property type="term" value="F:UDP-N-acetylmuramate-L-alanine ligase activity"/>
    <property type="evidence" value="ECO:0007669"/>
    <property type="project" value="UniProtKB-UniRule"/>
</dbReference>
<feature type="binding site" evidence="14">
    <location>
        <begin position="114"/>
        <end position="120"/>
    </location>
    <ligand>
        <name>ATP</name>
        <dbReference type="ChEBI" id="CHEBI:30616"/>
    </ligand>
</feature>
<dbReference type="STRING" id="1121421.SAMN02745123_01245"/>
<evidence type="ECO:0000256" key="13">
    <source>
        <dbReference type="ARBA" id="ARBA00047833"/>
    </source>
</evidence>
<evidence type="ECO:0000256" key="4">
    <source>
        <dbReference type="ARBA" id="ARBA00022490"/>
    </source>
</evidence>
<evidence type="ECO:0000313" key="19">
    <source>
        <dbReference type="Proteomes" id="UP000183997"/>
    </source>
</evidence>
<dbReference type="Pfam" id="PF08245">
    <property type="entry name" value="Mur_ligase_M"/>
    <property type="match status" value="1"/>
</dbReference>
<evidence type="ECO:0000256" key="6">
    <source>
        <dbReference type="ARBA" id="ARBA00022618"/>
    </source>
</evidence>
<evidence type="ECO:0000256" key="14">
    <source>
        <dbReference type="HAMAP-Rule" id="MF_00046"/>
    </source>
</evidence>
<name>A0A1M6QW85_9FIRM</name>
<keyword evidence="12 14" id="KW-0961">Cell wall biogenesis/degradation</keyword>
<dbReference type="Proteomes" id="UP000183997">
    <property type="component" value="Unassembled WGS sequence"/>
</dbReference>
<dbReference type="InterPro" id="IPR005758">
    <property type="entry name" value="UDP-N-AcMur_Ala_ligase_MurC"/>
</dbReference>
<evidence type="ECO:0000256" key="5">
    <source>
        <dbReference type="ARBA" id="ARBA00022598"/>
    </source>
</evidence>
<comment type="catalytic activity">
    <reaction evidence="13 14">
        <text>UDP-N-acetyl-alpha-D-muramate + L-alanine + ATP = UDP-N-acetyl-alpha-D-muramoyl-L-alanine + ADP + phosphate + H(+)</text>
        <dbReference type="Rhea" id="RHEA:23372"/>
        <dbReference type="ChEBI" id="CHEBI:15378"/>
        <dbReference type="ChEBI" id="CHEBI:30616"/>
        <dbReference type="ChEBI" id="CHEBI:43474"/>
        <dbReference type="ChEBI" id="CHEBI:57972"/>
        <dbReference type="ChEBI" id="CHEBI:70757"/>
        <dbReference type="ChEBI" id="CHEBI:83898"/>
        <dbReference type="ChEBI" id="CHEBI:456216"/>
        <dbReference type="EC" id="6.3.2.8"/>
    </reaction>
</comment>
<dbReference type="Gene3D" id="3.40.1190.10">
    <property type="entry name" value="Mur-like, catalytic domain"/>
    <property type="match status" value="1"/>
</dbReference>
<keyword evidence="7 14" id="KW-0547">Nucleotide-binding</keyword>
<evidence type="ECO:0000259" key="15">
    <source>
        <dbReference type="Pfam" id="PF01225"/>
    </source>
</evidence>
<dbReference type="EMBL" id="FRAR01000009">
    <property type="protein sequence ID" value="SHK24501.1"/>
    <property type="molecule type" value="Genomic_DNA"/>
</dbReference>
<keyword evidence="19" id="KW-1185">Reference proteome</keyword>
<dbReference type="GO" id="GO:0005737">
    <property type="term" value="C:cytoplasm"/>
    <property type="evidence" value="ECO:0007669"/>
    <property type="project" value="UniProtKB-SubCell"/>
</dbReference>
<dbReference type="PANTHER" id="PTHR43445:SF3">
    <property type="entry name" value="UDP-N-ACETYLMURAMATE--L-ALANINE LIGASE"/>
    <property type="match status" value="1"/>
</dbReference>
<sequence>MQGDQKGIHFVGIGGAGMSGIATVLLGMEDYRVSGSDIKTSPVVERLEALGAVCHIGHNEANISDQTDEVVVSTAISSTNPEILEAQRRGLPLVRRGEMLARLMRSKRGIAVAGAHGKTTTTSMTALVLEGNGLDPTILIGGDLSNIGGNAKVGQGEFLVAEADESDGSFLLLNPEIAIVTNIEDDHMDYYGSQENIITAFREFLHKVPAEGLAIVCLDDPILKQMIPGLPCQVVTYGSRDSGADFTLHSYRVENGISRGEIYYQGDRLGELELYVPGTHNLLNAMATVAVGQYVGLPFSGIANALKEFRGAKRRFQAIGEIDGIKIVDDYAHHPTEIKATLQAARSAHRGRIIVVFQPHRYTRTRQLYREFAGAFNNADLLILTDIYAASETPLEGINTQLIIDHIPHREGQEVHYLATLQDAVNFLQNRVREGDLVLTMGAGDVWTLGGELLKRLEEK</sequence>
<evidence type="ECO:0000256" key="7">
    <source>
        <dbReference type="ARBA" id="ARBA00022741"/>
    </source>
</evidence>
<keyword evidence="5 14" id="KW-0436">Ligase</keyword>
<dbReference type="GO" id="GO:0071555">
    <property type="term" value="P:cell wall organization"/>
    <property type="evidence" value="ECO:0007669"/>
    <property type="project" value="UniProtKB-KW"/>
</dbReference>
<comment type="subcellular location">
    <subcellularLocation>
        <location evidence="1 14">Cytoplasm</location>
    </subcellularLocation>
</comment>
<keyword evidence="8 14" id="KW-0067">ATP-binding</keyword>
<dbReference type="Pfam" id="PF02875">
    <property type="entry name" value="Mur_ligase_C"/>
    <property type="match status" value="1"/>
</dbReference>
<evidence type="ECO:0000256" key="9">
    <source>
        <dbReference type="ARBA" id="ARBA00022960"/>
    </source>
</evidence>
<dbReference type="GO" id="GO:0051301">
    <property type="term" value="P:cell division"/>
    <property type="evidence" value="ECO:0007669"/>
    <property type="project" value="UniProtKB-KW"/>
</dbReference>
<comment type="similarity">
    <text evidence="14">Belongs to the MurCDEF family.</text>
</comment>
<dbReference type="SUPFAM" id="SSF53244">
    <property type="entry name" value="MurD-like peptide ligases, peptide-binding domain"/>
    <property type="match status" value="1"/>
</dbReference>
<feature type="domain" description="Mur ligase C-terminal" evidence="16">
    <location>
        <begin position="314"/>
        <end position="444"/>
    </location>
</feature>
<dbReference type="UniPathway" id="UPA00219"/>
<dbReference type="InterPro" id="IPR000713">
    <property type="entry name" value="Mur_ligase_N"/>
</dbReference>
<dbReference type="Pfam" id="PF01225">
    <property type="entry name" value="Mur_ligase"/>
    <property type="match status" value="1"/>
</dbReference>
<gene>
    <name evidence="14" type="primary">murC</name>
    <name evidence="18" type="ORF">SAMN02745123_01245</name>
</gene>
<dbReference type="AlphaFoldDB" id="A0A1M6QW85"/>
<dbReference type="HAMAP" id="MF_00046">
    <property type="entry name" value="MurC"/>
    <property type="match status" value="1"/>
</dbReference>
<dbReference type="NCBIfam" id="TIGR01082">
    <property type="entry name" value="murC"/>
    <property type="match status" value="1"/>
</dbReference>
<dbReference type="GO" id="GO:0005524">
    <property type="term" value="F:ATP binding"/>
    <property type="evidence" value="ECO:0007669"/>
    <property type="project" value="UniProtKB-UniRule"/>
</dbReference>
<dbReference type="OrthoDB" id="9804126at2"/>
<proteinExistence type="inferred from homology"/>
<accession>A0A1M6QW85</accession>
<dbReference type="SUPFAM" id="SSF53623">
    <property type="entry name" value="MurD-like peptide ligases, catalytic domain"/>
    <property type="match status" value="1"/>
</dbReference>
<dbReference type="InterPro" id="IPR004101">
    <property type="entry name" value="Mur_ligase_C"/>
</dbReference>
<evidence type="ECO:0000259" key="17">
    <source>
        <dbReference type="Pfam" id="PF08245"/>
    </source>
</evidence>
<evidence type="ECO:0000256" key="3">
    <source>
        <dbReference type="ARBA" id="ARBA00012211"/>
    </source>
</evidence>
<dbReference type="SUPFAM" id="SSF51984">
    <property type="entry name" value="MurCD N-terminal domain"/>
    <property type="match status" value="1"/>
</dbReference>
<dbReference type="Gene3D" id="3.40.50.720">
    <property type="entry name" value="NAD(P)-binding Rossmann-like Domain"/>
    <property type="match status" value="1"/>
</dbReference>
<keyword evidence="10 14" id="KW-0573">Peptidoglycan synthesis</keyword>
<feature type="domain" description="Mur ligase N-terminal catalytic" evidence="15">
    <location>
        <begin position="8"/>
        <end position="107"/>
    </location>
</feature>
<evidence type="ECO:0000256" key="8">
    <source>
        <dbReference type="ARBA" id="ARBA00022840"/>
    </source>
</evidence>
<protein>
    <recommendedName>
        <fullName evidence="3 14">UDP-N-acetylmuramate--L-alanine ligase</fullName>
        <ecNumber evidence="3 14">6.3.2.8</ecNumber>
    </recommendedName>
    <alternativeName>
        <fullName evidence="14">UDP-N-acetylmuramoyl-L-alanine synthetase</fullName>
    </alternativeName>
</protein>
<organism evidence="18 19">
    <name type="scientific">Desulforamulus aeronauticus DSM 10349</name>
    <dbReference type="NCBI Taxonomy" id="1121421"/>
    <lineage>
        <taxon>Bacteria</taxon>
        <taxon>Bacillati</taxon>
        <taxon>Bacillota</taxon>
        <taxon>Clostridia</taxon>
        <taxon>Eubacteriales</taxon>
        <taxon>Peptococcaceae</taxon>
        <taxon>Desulforamulus</taxon>
    </lineage>
</organism>
<keyword evidence="11 14" id="KW-0131">Cell cycle</keyword>
<dbReference type="EC" id="6.3.2.8" evidence="3 14"/>
<reference evidence="19" key="1">
    <citation type="submission" date="2016-11" db="EMBL/GenBank/DDBJ databases">
        <authorList>
            <person name="Varghese N."/>
            <person name="Submissions S."/>
        </authorList>
    </citation>
    <scope>NUCLEOTIDE SEQUENCE [LARGE SCALE GENOMIC DNA]</scope>
    <source>
        <strain evidence="19">DSM 10349</strain>
    </source>
</reference>
<evidence type="ECO:0000256" key="11">
    <source>
        <dbReference type="ARBA" id="ARBA00023306"/>
    </source>
</evidence>
<feature type="domain" description="Mur ligase central" evidence="17">
    <location>
        <begin position="112"/>
        <end position="291"/>
    </location>
</feature>
<evidence type="ECO:0000256" key="10">
    <source>
        <dbReference type="ARBA" id="ARBA00022984"/>
    </source>
</evidence>
<keyword evidence="9 14" id="KW-0133">Cell shape</keyword>
<comment type="pathway">
    <text evidence="2 14">Cell wall biogenesis; peptidoglycan biosynthesis.</text>
</comment>
<comment type="function">
    <text evidence="14">Cell wall formation.</text>
</comment>
<evidence type="ECO:0000256" key="12">
    <source>
        <dbReference type="ARBA" id="ARBA00023316"/>
    </source>
</evidence>
<dbReference type="InterPro" id="IPR013221">
    <property type="entry name" value="Mur_ligase_cen"/>
</dbReference>
<dbReference type="InterPro" id="IPR036615">
    <property type="entry name" value="Mur_ligase_C_dom_sf"/>
</dbReference>
<dbReference type="InterPro" id="IPR050061">
    <property type="entry name" value="MurCDEF_pg_biosynth"/>
</dbReference>
<keyword evidence="4 14" id="KW-0963">Cytoplasm</keyword>
<evidence type="ECO:0000256" key="2">
    <source>
        <dbReference type="ARBA" id="ARBA00004752"/>
    </source>
</evidence>
<dbReference type="GO" id="GO:0009252">
    <property type="term" value="P:peptidoglycan biosynthetic process"/>
    <property type="evidence" value="ECO:0007669"/>
    <property type="project" value="UniProtKB-UniRule"/>
</dbReference>
<evidence type="ECO:0000313" key="18">
    <source>
        <dbReference type="EMBL" id="SHK24501.1"/>
    </source>
</evidence>